<dbReference type="InterPro" id="IPR042099">
    <property type="entry name" value="ANL_N_sf"/>
</dbReference>
<dbReference type="Gene3D" id="1.10.1200.10">
    <property type="entry name" value="ACP-like"/>
    <property type="match status" value="2"/>
</dbReference>
<dbReference type="EMBL" id="NITY01000011">
    <property type="protein sequence ID" value="PHM39359.1"/>
    <property type="molecule type" value="Genomic_DNA"/>
</dbReference>
<dbReference type="InterPro" id="IPR023213">
    <property type="entry name" value="CAT-like_dom_sf"/>
</dbReference>
<feature type="domain" description="Carrier" evidence="4">
    <location>
        <begin position="2568"/>
        <end position="2643"/>
    </location>
</feature>
<protein>
    <submittedName>
        <fullName evidence="6">Amino acid adenylation domain-containing protein</fullName>
    </submittedName>
    <submittedName>
        <fullName evidence="5">Pvdj</fullName>
    </submittedName>
</protein>
<dbReference type="Proteomes" id="UP000198919">
    <property type="component" value="Unassembled WGS sequence"/>
</dbReference>
<dbReference type="InterPro" id="IPR009081">
    <property type="entry name" value="PP-bd_ACP"/>
</dbReference>
<name>A0A1I3T6E1_9GAMM</name>
<organism evidence="6 7">
    <name type="scientific">Xenorhabdus mauleonii</name>
    <dbReference type="NCBI Taxonomy" id="351675"/>
    <lineage>
        <taxon>Bacteria</taxon>
        <taxon>Pseudomonadati</taxon>
        <taxon>Pseudomonadota</taxon>
        <taxon>Gammaproteobacteria</taxon>
        <taxon>Enterobacterales</taxon>
        <taxon>Morganellaceae</taxon>
        <taxon>Xenorhabdus</taxon>
    </lineage>
</organism>
<reference evidence="7" key="2">
    <citation type="submission" date="2016-10" db="EMBL/GenBank/DDBJ databases">
        <authorList>
            <person name="Varghese N."/>
            <person name="Submissions S."/>
        </authorList>
    </citation>
    <scope>NUCLEOTIDE SEQUENCE [LARGE SCALE GENOMIC DNA]</scope>
    <source>
        <strain evidence="7">DSM 17908</strain>
    </source>
</reference>
<dbReference type="Gene3D" id="3.30.559.30">
    <property type="entry name" value="Nonribosomal peptide synthetase, condensation domain"/>
    <property type="match status" value="1"/>
</dbReference>
<dbReference type="InterPro" id="IPR020806">
    <property type="entry name" value="PKS_PP-bd"/>
</dbReference>
<dbReference type="PROSITE" id="PS50075">
    <property type="entry name" value="CARRIER"/>
    <property type="match status" value="1"/>
</dbReference>
<evidence type="ECO:0000313" key="7">
    <source>
        <dbReference type="Proteomes" id="UP000198919"/>
    </source>
</evidence>
<feature type="region of interest" description="Disordered" evidence="3">
    <location>
        <begin position="206"/>
        <end position="226"/>
    </location>
</feature>
<reference evidence="5 8" key="3">
    <citation type="journal article" date="2017" name="Nat. Microbiol.">
        <title>Natural product diversity associated with the nematode symbionts Photorhabdus and Xenorhabdus.</title>
        <authorList>
            <person name="Tobias N.J."/>
            <person name="Wolff H."/>
            <person name="Djahanschiri B."/>
            <person name="Grundmann F."/>
            <person name="Kronenwerth M."/>
            <person name="Shi Y.M."/>
            <person name="Simonyi S."/>
            <person name="Grun P."/>
            <person name="Shapiro-Ilan D."/>
            <person name="Pidot S.J."/>
            <person name="Stinear T.P."/>
            <person name="Ebersberger I."/>
            <person name="Bode H.B."/>
        </authorList>
    </citation>
    <scope>NUCLEOTIDE SEQUENCE [LARGE SCALE GENOMIC DNA]</scope>
    <source>
        <strain evidence="5 8">DSM 17908</strain>
    </source>
</reference>
<dbReference type="InterPro" id="IPR045851">
    <property type="entry name" value="AMP-bd_C_sf"/>
</dbReference>
<accession>A0A1I3T6E1</accession>
<evidence type="ECO:0000313" key="5">
    <source>
        <dbReference type="EMBL" id="PHM39359.1"/>
    </source>
</evidence>
<proteinExistence type="predicted"/>
<dbReference type="Pfam" id="PF00550">
    <property type="entry name" value="PP-binding"/>
    <property type="match status" value="2"/>
</dbReference>
<dbReference type="Pfam" id="PF00501">
    <property type="entry name" value="AMP-binding"/>
    <property type="match status" value="2"/>
</dbReference>
<evidence type="ECO:0000259" key="4">
    <source>
        <dbReference type="PROSITE" id="PS50075"/>
    </source>
</evidence>
<dbReference type="PANTHER" id="PTHR45527">
    <property type="entry name" value="NONRIBOSOMAL PEPTIDE SYNTHETASE"/>
    <property type="match status" value="1"/>
</dbReference>
<dbReference type="SUPFAM" id="SSF56801">
    <property type="entry name" value="Acetyl-CoA synthetase-like"/>
    <property type="match status" value="2"/>
</dbReference>
<keyword evidence="1" id="KW-0596">Phosphopantetheine</keyword>
<dbReference type="Gene3D" id="3.40.50.980">
    <property type="match status" value="2"/>
</dbReference>
<evidence type="ECO:0000313" key="6">
    <source>
        <dbReference type="EMBL" id="SFJ66555.1"/>
    </source>
</evidence>
<dbReference type="PANTHER" id="PTHR45527:SF1">
    <property type="entry name" value="FATTY ACID SYNTHASE"/>
    <property type="match status" value="1"/>
</dbReference>
<dbReference type="SMART" id="SM00823">
    <property type="entry name" value="PKS_PP"/>
    <property type="match status" value="1"/>
</dbReference>
<keyword evidence="8" id="KW-1185">Reference proteome</keyword>
<dbReference type="EMBL" id="FORG01000013">
    <property type="protein sequence ID" value="SFJ66555.1"/>
    <property type="molecule type" value="Genomic_DNA"/>
</dbReference>
<dbReference type="InterPro" id="IPR001242">
    <property type="entry name" value="Condensation_dom"/>
</dbReference>
<dbReference type="SUPFAM" id="SSF47336">
    <property type="entry name" value="ACP-like"/>
    <property type="match status" value="2"/>
</dbReference>
<dbReference type="SUPFAM" id="SSF52777">
    <property type="entry name" value="CoA-dependent acyltransferases"/>
    <property type="match status" value="5"/>
</dbReference>
<dbReference type="GO" id="GO:0003824">
    <property type="term" value="F:catalytic activity"/>
    <property type="evidence" value="ECO:0007669"/>
    <property type="project" value="InterPro"/>
</dbReference>
<keyword evidence="2" id="KW-0597">Phosphoprotein</keyword>
<evidence type="ECO:0000256" key="2">
    <source>
        <dbReference type="ARBA" id="ARBA00022553"/>
    </source>
</evidence>
<dbReference type="Proteomes" id="UP000224607">
    <property type="component" value="Unassembled WGS sequence"/>
</dbReference>
<dbReference type="InterPro" id="IPR020845">
    <property type="entry name" value="AMP-binding_CS"/>
</dbReference>
<dbReference type="STRING" id="351675.SAMN05421680_11317"/>
<dbReference type="InterPro" id="IPR000873">
    <property type="entry name" value="AMP-dep_synth/lig_dom"/>
</dbReference>
<gene>
    <name evidence="6" type="ORF">SAMN05421680_11317</name>
    <name evidence="5" type="ORF">Xmau_02966</name>
</gene>
<dbReference type="PROSITE" id="PS00455">
    <property type="entry name" value="AMP_BINDING"/>
    <property type="match status" value="2"/>
</dbReference>
<dbReference type="GO" id="GO:0031177">
    <property type="term" value="F:phosphopantetheine binding"/>
    <property type="evidence" value="ECO:0007669"/>
    <property type="project" value="InterPro"/>
</dbReference>
<dbReference type="Gene3D" id="3.30.559.10">
    <property type="entry name" value="Chloramphenicol acetyltransferase-like domain"/>
    <property type="match status" value="3"/>
</dbReference>
<dbReference type="OrthoDB" id="9803968at2"/>
<feature type="region of interest" description="Disordered" evidence="3">
    <location>
        <begin position="2665"/>
        <end position="2688"/>
    </location>
</feature>
<dbReference type="Gene3D" id="2.30.38.10">
    <property type="entry name" value="Luciferase, Domain 3"/>
    <property type="match status" value="1"/>
</dbReference>
<sequence>MKKAIFELSRSQQAVFKMEAFHLTGCPFYLGVAVRLNGNIPLDGLVRAAEAVRNSMDIFHIGFESDDVEGSDLATHWHGIRRLTPHSEVIQVNFSNYPDSKQAFERWADRQMLIKEDLSLTPVRVFAVHFEQGQTGWFIKAHHAAMDGEGFSVLIEHLMMALAKEEPDTEPLLFSVHAEGEKNYEHSRRMQRDETYWRSIFSDSAINSGGSDGQEPDGSESSHANKISCRYPIGDYRTLTPRSKRVHYKLSKTHNDTLRQFKKSGGSIFRLFFAAVAYTQMVIEDGNGVLLQAPMLNRWSSEEKRSAAMAVAPVLIPVFREAGEGVVGCYHALKQRLQKAVAHSRYAPGARWSKFASQDWKKMIPAFGVSYQTGIFRKNVLGADVSIEHMQAVEALFATIHIHDRFEEGDFKLEADFRRIWTLAQCHEFLRMVTDYAMEAACAVLKQQETEQQEAEQKPSIKNKPETAFWEAPSIIPAMPIGVHLYHAFERYAENLLFKQAADVVTYRQGWHWINQFRLKLRDKLNEHDTHGPVFIVGRRTPEITLAYLACLIENITVVPVCPTMPVARLSVIARNSGAALCIYTEADSNIAESLDLPLLPLSLSKVELGKTGAEIVSSSENGTASAHDNPAYILYTSGSTGEPKGVVISPIALANYALAAKEAYTAETPFNAPLFTSFGFDLTQTTLLLPVLSGGFIQAHEQDIRDNPELLQTLLADESLTGVKCTPSHLALLIENSSVRSNPLTFIVGGENLSTSLVKKALNYFPAGSKVINEYGPTETTVGCCIYSASREKKEEREESHLGRNDTINTAVMPIGQALGKAEIAIKDSWGQTVPRGFKGEIWIGGPVLADGYLNNAAQTTEKFIHGVDGVSRWYRTGDLGLLDEQGVFHCLGRIDDEFKVRGYRIHPAEIEKAVEDVLVSFDENNSDSWKLKALKLTVDEMDGVEKYETIALCSSQPLSHDNPEFQLRLKAKIPDAWMPTLYCTVQPWPINANGKVDTGALTVAAKTQLMENGSALLGSVNEQGQKVTGSYQLPVWLNEAFLKPIWPQSVDFTTSFLEQGGDSIKAIRLVALLSREGIRISASELLTLNSLGAVLEKACIEQLEKDTADSAISAEIEASWIKHLPSISWFRQQNFKYSNRLQQGMVLELKPGLSAEEINAAISAVKAKHKIFSLRANQALTEFYFEPLKAGSETLIERETLASGESLADYLNQLQNLVSLETQPSVHAVVFDAVSQKNYLIWVCHHLICDVHSWIFLLDELDQAIQPITSRHNTAHDTEKETVEEQGAFLWGKWLSEYTSGTDSLPCSDTIHHPAAVPVTLALSICSRDFKLIEQRLKAERSQLIVSALMAVMQDNGTLPSQPVVLLENHGRLFSEAQIPAGWNAEMASAVGWFTGFNQLALDVPVDPSVPNSQTAFLRILKSGLYQANQSWTAQLGLNNTVKRPLICVNDIGFGLDGSRTWGHFSLEQTLSGGFRHPEEKSTADFDILIRDCLESGGVLVELQLGTPDADSDNAHHYLAQLNEKLLAWCDAQNNALRDPPVEHHLEQPLIPADFPLCQLAQSEFDPLVQGVLKTAIDSTNTAFDNNYLEELLEATPQANGLLFHALKDGNSAYHIGVAFSVKVNIDEKALLEVWQQIQQSQPALRSIFVWEGIRTPHQVIYALPRIPFEYVRVDSTTPHLPCKQRCLDWLADSKATPFELNKEVFRIVGFHDVNAGTLSLAFSFHHILMDGWSSSLLISLWLQGLRQQKIVPLDARNYSQQLWQGLSPEALMHSREYWQDVFQHLPSGDASATTKLLAEPLFRADEQDHAARNTNARLCVNSLWCEERRIAIETLCHRAGVTPASFIYLCWALTLAKFTFQKTVTLGCTFSGRGRALTQGVDRQPLGLFINTVPLILTLEGQWDTEAALRSVFQALQQAQQYEKTPPLLVREEAGINDELYDSIVVFDNYPIDATLKDANCGAFLTDLHSEETTHFGLTLTVSGTEQWLVELSTGEMFKGALDSVKTAFNAFESLAEDLIDNTAGTLIEDLFLKLNAKDPEETSLSIGEIKESMPDINSLLAGIYQRLDGEPQEVSLIDGQYAISNCELLKAMGAVQERLRSSGFIPGDRVAVHLEKGFLSTQAILAIVFSGGSYCYINPKDPLQRKKKLLELANCNMVLCGTAFNQEIGTETNYLLLDIEDNILQPTEDKPTVWLNRQPEDEFYFIFTSGTTGTPKGISIRNESVANLLDWFIEETALTAADKVLGLTDLNFDPSVEDLFASFVVGATLIYPSPEVLLERQAFINVVQSASITLINFIPGAISQLIQDAPFFPSMRLWIFGGEELPQRLRDDLLRQGYAVSNHYGPSETTVDCLSAKQSLAAEVAIGRPIQNVIAYCADIFGQPLPANVRGELWVGGRAVARGYMTNPVETAKYFVKPEHLAHYSQHPFYRTGDMVTFSAETGFHYLGRIDDQIKVNGVRIEPRELERVVETLAAVKSSCLLPATTSKGKRQWHLFVDSMEQPALLETRVREHIRRHFPDAWLPSLIVVVDGFKRTITGKIDRQSLQEHALQQLQVKPVEDHLLLADPAAIKVRAIWQEVLENERVGTETNFFEAGGNSIKIITLQSLLQQAFNREIRVTTLFEHPTIASFTNWIKQGQSSCGQASGAELASASDKVSSQAHLQRSLQSGKSRLADRRRKSTGN</sequence>
<evidence type="ECO:0000256" key="1">
    <source>
        <dbReference type="ARBA" id="ARBA00022450"/>
    </source>
</evidence>
<evidence type="ECO:0000256" key="3">
    <source>
        <dbReference type="SAM" id="MobiDB-lite"/>
    </source>
</evidence>
<evidence type="ECO:0000313" key="8">
    <source>
        <dbReference type="Proteomes" id="UP000224607"/>
    </source>
</evidence>
<dbReference type="GO" id="GO:0005737">
    <property type="term" value="C:cytoplasm"/>
    <property type="evidence" value="ECO:0007669"/>
    <property type="project" value="TreeGrafter"/>
</dbReference>
<reference evidence="6" key="1">
    <citation type="submission" date="2016-10" db="EMBL/GenBank/DDBJ databases">
        <authorList>
            <person name="de Groot N.N."/>
        </authorList>
    </citation>
    <scope>NUCLEOTIDE SEQUENCE [LARGE SCALE GENOMIC DNA]</scope>
    <source>
        <strain evidence="6">DSM 17908</strain>
    </source>
</reference>
<dbReference type="GO" id="GO:0043041">
    <property type="term" value="P:amino acid activation for nonribosomal peptide biosynthetic process"/>
    <property type="evidence" value="ECO:0007669"/>
    <property type="project" value="TreeGrafter"/>
</dbReference>
<feature type="compositionally biased region" description="Polar residues" evidence="3">
    <location>
        <begin position="2665"/>
        <end position="2675"/>
    </location>
</feature>
<dbReference type="Gene3D" id="3.40.50.12780">
    <property type="entry name" value="N-terminal domain of ligase-like"/>
    <property type="match status" value="1"/>
</dbReference>
<dbReference type="Pfam" id="PF00668">
    <property type="entry name" value="Condensation"/>
    <property type="match status" value="3"/>
</dbReference>
<dbReference type="Gene3D" id="3.30.300.30">
    <property type="match status" value="2"/>
</dbReference>
<dbReference type="InterPro" id="IPR036736">
    <property type="entry name" value="ACP-like_sf"/>
</dbReference>
<dbReference type="GO" id="GO:0044550">
    <property type="term" value="P:secondary metabolite biosynthetic process"/>
    <property type="evidence" value="ECO:0007669"/>
    <property type="project" value="TreeGrafter"/>
</dbReference>